<reference evidence="10" key="1">
    <citation type="journal article" date="2014" name="Front. Microbiol.">
        <title>High frequency of phylogenetically diverse reductive dehalogenase-homologous genes in deep subseafloor sedimentary metagenomes.</title>
        <authorList>
            <person name="Kawai M."/>
            <person name="Futagami T."/>
            <person name="Toyoda A."/>
            <person name="Takaki Y."/>
            <person name="Nishi S."/>
            <person name="Hori S."/>
            <person name="Arai W."/>
            <person name="Tsubouchi T."/>
            <person name="Morono Y."/>
            <person name="Uchiyama I."/>
            <person name="Ito T."/>
            <person name="Fujiyama A."/>
            <person name="Inagaki F."/>
            <person name="Takami H."/>
        </authorList>
    </citation>
    <scope>NUCLEOTIDE SEQUENCE</scope>
    <source>
        <strain evidence="10">Expedition CK06-06</strain>
    </source>
</reference>
<accession>X1R8X4</accession>
<sequence length="66" mass="7223">DMESAFSASATTLGGVGPGLHSIGPMHNFAHLTPVAKWALCGNMILGRLEIFTVIVIFSRTYWKRF</sequence>
<organism evidence="10">
    <name type="scientific">marine sediment metagenome</name>
    <dbReference type="NCBI Taxonomy" id="412755"/>
    <lineage>
        <taxon>unclassified sequences</taxon>
        <taxon>metagenomes</taxon>
        <taxon>ecological metagenomes</taxon>
    </lineage>
</organism>
<dbReference type="GO" id="GO:0005886">
    <property type="term" value="C:plasma membrane"/>
    <property type="evidence" value="ECO:0007669"/>
    <property type="project" value="UniProtKB-SubCell"/>
</dbReference>
<name>X1R8X4_9ZZZZ</name>
<evidence type="ECO:0000256" key="7">
    <source>
        <dbReference type="ARBA" id="ARBA00023065"/>
    </source>
</evidence>
<comment type="similarity">
    <text evidence="2">Belongs to the TrkH potassium transport family.</text>
</comment>
<dbReference type="PANTHER" id="PTHR32024">
    <property type="entry name" value="TRK SYSTEM POTASSIUM UPTAKE PROTEIN TRKG-RELATED"/>
    <property type="match status" value="1"/>
</dbReference>
<keyword evidence="3" id="KW-0813">Transport</keyword>
<feature type="non-terminal residue" evidence="10">
    <location>
        <position position="1"/>
    </location>
</feature>
<comment type="caution">
    <text evidence="10">The sequence shown here is derived from an EMBL/GenBank/DDBJ whole genome shotgun (WGS) entry which is preliminary data.</text>
</comment>
<dbReference type="GO" id="GO:0030001">
    <property type="term" value="P:metal ion transport"/>
    <property type="evidence" value="ECO:0007669"/>
    <property type="project" value="UniProtKB-ARBA"/>
</dbReference>
<dbReference type="InterPro" id="IPR003445">
    <property type="entry name" value="Cat_transpt"/>
</dbReference>
<evidence type="ECO:0000256" key="5">
    <source>
        <dbReference type="ARBA" id="ARBA00022692"/>
    </source>
</evidence>
<dbReference type="AlphaFoldDB" id="X1R8X4"/>
<evidence type="ECO:0000313" key="10">
    <source>
        <dbReference type="EMBL" id="GAI77207.1"/>
    </source>
</evidence>
<keyword evidence="6 9" id="KW-1133">Transmembrane helix</keyword>
<gene>
    <name evidence="10" type="ORF">S12H4_20668</name>
</gene>
<dbReference type="GO" id="GO:0008324">
    <property type="term" value="F:monoatomic cation transmembrane transporter activity"/>
    <property type="evidence" value="ECO:0007669"/>
    <property type="project" value="InterPro"/>
</dbReference>
<evidence type="ECO:0000256" key="8">
    <source>
        <dbReference type="ARBA" id="ARBA00023136"/>
    </source>
</evidence>
<evidence type="ECO:0000256" key="6">
    <source>
        <dbReference type="ARBA" id="ARBA00022989"/>
    </source>
</evidence>
<evidence type="ECO:0000256" key="1">
    <source>
        <dbReference type="ARBA" id="ARBA00004651"/>
    </source>
</evidence>
<feature type="transmembrane region" description="Helical" evidence="9">
    <location>
        <begin position="35"/>
        <end position="58"/>
    </location>
</feature>
<protein>
    <submittedName>
        <fullName evidence="10">Uncharacterized protein</fullName>
    </submittedName>
</protein>
<evidence type="ECO:0000256" key="4">
    <source>
        <dbReference type="ARBA" id="ARBA00022475"/>
    </source>
</evidence>
<dbReference type="EMBL" id="BARW01010515">
    <property type="protein sequence ID" value="GAI77207.1"/>
    <property type="molecule type" value="Genomic_DNA"/>
</dbReference>
<evidence type="ECO:0000256" key="9">
    <source>
        <dbReference type="SAM" id="Phobius"/>
    </source>
</evidence>
<keyword evidence="4" id="KW-1003">Cell membrane</keyword>
<evidence type="ECO:0000256" key="2">
    <source>
        <dbReference type="ARBA" id="ARBA00009137"/>
    </source>
</evidence>
<dbReference type="Pfam" id="PF02386">
    <property type="entry name" value="TrkH"/>
    <property type="match status" value="1"/>
</dbReference>
<evidence type="ECO:0000256" key="3">
    <source>
        <dbReference type="ARBA" id="ARBA00022448"/>
    </source>
</evidence>
<keyword evidence="8 9" id="KW-0472">Membrane</keyword>
<comment type="subcellular location">
    <subcellularLocation>
        <location evidence="1">Cell membrane</location>
        <topology evidence="1">Multi-pass membrane protein</topology>
    </subcellularLocation>
</comment>
<dbReference type="PANTHER" id="PTHR32024:SF2">
    <property type="entry name" value="TRK SYSTEM POTASSIUM UPTAKE PROTEIN TRKG-RELATED"/>
    <property type="match status" value="1"/>
</dbReference>
<keyword evidence="7" id="KW-0406">Ion transport</keyword>
<keyword evidence="5 9" id="KW-0812">Transmembrane</keyword>
<proteinExistence type="inferred from homology"/>